<keyword evidence="2" id="KW-1185">Reference proteome</keyword>
<proteinExistence type="predicted"/>
<dbReference type="RefSeq" id="WP_346824052.1">
    <property type="nucleotide sequence ID" value="NZ_JBDKWZ010000021.1"/>
</dbReference>
<comment type="caution">
    <text evidence="1">The sequence shown here is derived from an EMBL/GenBank/DDBJ whole genome shotgun (WGS) entry which is preliminary data.</text>
</comment>
<dbReference type="EMBL" id="JBDKWZ010000021">
    <property type="protein sequence ID" value="MEN7551271.1"/>
    <property type="molecule type" value="Genomic_DNA"/>
</dbReference>
<accession>A0AAW9SKK8</accession>
<dbReference type="AlphaFoldDB" id="A0AAW9SKK8"/>
<gene>
    <name evidence="1" type="ORF">AAG747_25360</name>
</gene>
<protein>
    <submittedName>
        <fullName evidence="1">Uncharacterized protein</fullName>
    </submittedName>
</protein>
<evidence type="ECO:0000313" key="1">
    <source>
        <dbReference type="EMBL" id="MEN7551271.1"/>
    </source>
</evidence>
<name>A0AAW9SKK8_9BACT</name>
<sequence length="112" mass="12895">MIMILVGGFVLFFKARQYFNLVGIDTYYEIERTVVSEKYTFRSHNGGGFRGAGGGTELDHKIRYPTTHSSEGIETIEIWKGDWEKLEEGDSLLIYYYRGHFNGVTQVTLKKD</sequence>
<dbReference type="Proteomes" id="UP001403385">
    <property type="component" value="Unassembled WGS sequence"/>
</dbReference>
<evidence type="ECO:0000313" key="2">
    <source>
        <dbReference type="Proteomes" id="UP001403385"/>
    </source>
</evidence>
<reference evidence="1 2" key="1">
    <citation type="submission" date="2024-04" db="EMBL/GenBank/DDBJ databases">
        <title>Novel genus in family Flammeovirgaceae.</title>
        <authorList>
            <person name="Nguyen T.H."/>
            <person name="Vuong T.Q."/>
            <person name="Le H."/>
            <person name="Kim S.-G."/>
        </authorList>
    </citation>
    <scope>NUCLEOTIDE SEQUENCE [LARGE SCALE GENOMIC DNA]</scope>
    <source>
        <strain evidence="1 2">JCM 23209</strain>
    </source>
</reference>
<organism evidence="1 2">
    <name type="scientific">Rapidithrix thailandica</name>
    <dbReference type="NCBI Taxonomy" id="413964"/>
    <lineage>
        <taxon>Bacteria</taxon>
        <taxon>Pseudomonadati</taxon>
        <taxon>Bacteroidota</taxon>
        <taxon>Cytophagia</taxon>
        <taxon>Cytophagales</taxon>
        <taxon>Flammeovirgaceae</taxon>
        <taxon>Rapidithrix</taxon>
    </lineage>
</organism>